<dbReference type="SUPFAM" id="SSF52833">
    <property type="entry name" value="Thioredoxin-like"/>
    <property type="match status" value="1"/>
</dbReference>
<accession>A0AAD7CKA5</accession>
<comment type="caution">
    <text evidence="2">The sequence shown here is derived from an EMBL/GenBank/DDBJ whole genome shotgun (WGS) entry which is preliminary data.</text>
</comment>
<protein>
    <submittedName>
        <fullName evidence="2">Thioredoxin-like protein</fullName>
    </submittedName>
</protein>
<dbReference type="Pfam" id="PF01323">
    <property type="entry name" value="DSBA"/>
    <property type="match status" value="1"/>
</dbReference>
<dbReference type="Gene3D" id="3.40.30.10">
    <property type="entry name" value="Glutaredoxin"/>
    <property type="match status" value="1"/>
</dbReference>
<evidence type="ECO:0000313" key="3">
    <source>
        <dbReference type="Proteomes" id="UP001221142"/>
    </source>
</evidence>
<organism evidence="2 3">
    <name type="scientific">Roridomyces roridus</name>
    <dbReference type="NCBI Taxonomy" id="1738132"/>
    <lineage>
        <taxon>Eukaryota</taxon>
        <taxon>Fungi</taxon>
        <taxon>Dikarya</taxon>
        <taxon>Basidiomycota</taxon>
        <taxon>Agaricomycotina</taxon>
        <taxon>Agaricomycetes</taxon>
        <taxon>Agaricomycetidae</taxon>
        <taxon>Agaricales</taxon>
        <taxon>Marasmiineae</taxon>
        <taxon>Mycenaceae</taxon>
        <taxon>Roridomyces</taxon>
    </lineage>
</organism>
<proteinExistence type="predicted"/>
<feature type="domain" description="DSBA-like thioredoxin" evidence="1">
    <location>
        <begin position="13"/>
        <end position="216"/>
    </location>
</feature>
<gene>
    <name evidence="2" type="ORF">FB45DRAFT_888630</name>
</gene>
<dbReference type="AlphaFoldDB" id="A0AAD7CKA5"/>
<dbReference type="InterPro" id="IPR036249">
    <property type="entry name" value="Thioredoxin-like_sf"/>
</dbReference>
<dbReference type="EMBL" id="JARKIF010000001">
    <property type="protein sequence ID" value="KAJ7650721.1"/>
    <property type="molecule type" value="Genomic_DNA"/>
</dbReference>
<dbReference type="GO" id="GO:0016491">
    <property type="term" value="F:oxidoreductase activity"/>
    <property type="evidence" value="ECO:0007669"/>
    <property type="project" value="InterPro"/>
</dbReference>
<dbReference type="InterPro" id="IPR001853">
    <property type="entry name" value="DSBA-like_thioredoxin_dom"/>
</dbReference>
<reference evidence="2" key="1">
    <citation type="submission" date="2023-03" db="EMBL/GenBank/DDBJ databases">
        <title>Massive genome expansion in bonnet fungi (Mycena s.s.) driven by repeated elements and novel gene families across ecological guilds.</title>
        <authorList>
            <consortium name="Lawrence Berkeley National Laboratory"/>
            <person name="Harder C.B."/>
            <person name="Miyauchi S."/>
            <person name="Viragh M."/>
            <person name="Kuo A."/>
            <person name="Thoen E."/>
            <person name="Andreopoulos B."/>
            <person name="Lu D."/>
            <person name="Skrede I."/>
            <person name="Drula E."/>
            <person name="Henrissat B."/>
            <person name="Morin E."/>
            <person name="Kohler A."/>
            <person name="Barry K."/>
            <person name="LaButti K."/>
            <person name="Morin E."/>
            <person name="Salamov A."/>
            <person name="Lipzen A."/>
            <person name="Mereny Z."/>
            <person name="Hegedus B."/>
            <person name="Baldrian P."/>
            <person name="Stursova M."/>
            <person name="Weitz H."/>
            <person name="Taylor A."/>
            <person name="Grigoriev I.V."/>
            <person name="Nagy L.G."/>
            <person name="Martin F."/>
            <person name="Kauserud H."/>
        </authorList>
    </citation>
    <scope>NUCLEOTIDE SEQUENCE</scope>
    <source>
        <strain evidence="2">9284</strain>
    </source>
</reference>
<sequence>MPNRIVKLAVINDLICPNCAIGQHELLAAITHCKEDLKLPLDFQIEFLPFRLINTAVVPQDYEPKVQKTDFFVSKFGEERFRQLEQSIQKWGEEKGVPLAFRGVVSQSTRAHRLSRKAFAIGGSEMQLPYLNAIYRVHLQEGKDVADVEVLSDVAAEVGMMTKAEALAFLKSDELEAEVNAMCDDARTKGVTGVPLTVVDGKWALSGGQSSDVFVQIFSKLAAVHSANEAPPFPRLMTPTLSAQTAVAV</sequence>
<dbReference type="PANTHER" id="PTHR13887">
    <property type="entry name" value="GLUTATHIONE S-TRANSFERASE KAPPA"/>
    <property type="match status" value="1"/>
</dbReference>
<dbReference type="PANTHER" id="PTHR13887:SF41">
    <property type="entry name" value="THIOREDOXIN SUPERFAMILY PROTEIN"/>
    <property type="match status" value="1"/>
</dbReference>
<dbReference type="Proteomes" id="UP001221142">
    <property type="component" value="Unassembled WGS sequence"/>
</dbReference>
<evidence type="ECO:0000313" key="2">
    <source>
        <dbReference type="EMBL" id="KAJ7650721.1"/>
    </source>
</evidence>
<name>A0AAD7CKA5_9AGAR</name>
<evidence type="ECO:0000259" key="1">
    <source>
        <dbReference type="Pfam" id="PF01323"/>
    </source>
</evidence>
<keyword evidence="3" id="KW-1185">Reference proteome</keyword>